<reference evidence="19" key="1">
    <citation type="submission" date="2022-11" db="UniProtKB">
        <authorList>
            <consortium name="EnsemblMetazoa"/>
        </authorList>
    </citation>
    <scope>IDENTIFICATION</scope>
</reference>
<dbReference type="PROSITE" id="PS00107">
    <property type="entry name" value="PROTEIN_KINASE_ATP"/>
    <property type="match status" value="1"/>
</dbReference>
<proteinExistence type="predicted"/>
<dbReference type="CDD" id="cd14338">
    <property type="entry name" value="UBA_SIK"/>
    <property type="match status" value="1"/>
</dbReference>
<feature type="region of interest" description="Disordered" evidence="16">
    <location>
        <begin position="741"/>
        <end position="760"/>
    </location>
</feature>
<feature type="domain" description="Protein kinase" evidence="17">
    <location>
        <begin position="22"/>
        <end position="273"/>
    </location>
</feature>
<evidence type="ECO:0000256" key="5">
    <source>
        <dbReference type="ARBA" id="ARBA00022527"/>
    </source>
</evidence>
<evidence type="ECO:0000256" key="7">
    <source>
        <dbReference type="ARBA" id="ARBA00022679"/>
    </source>
</evidence>
<feature type="region of interest" description="Disordered" evidence="16">
    <location>
        <begin position="800"/>
        <end position="819"/>
    </location>
</feature>
<dbReference type="PROSITE" id="PS00108">
    <property type="entry name" value="PROTEIN_KINASE_ST"/>
    <property type="match status" value="1"/>
</dbReference>
<feature type="domain" description="UBA" evidence="18">
    <location>
        <begin position="296"/>
        <end position="336"/>
    </location>
</feature>
<evidence type="ECO:0000256" key="9">
    <source>
        <dbReference type="ARBA" id="ARBA00022741"/>
    </source>
</evidence>
<protein>
    <recommendedName>
        <fullName evidence="3">non-specific serine/threonine protein kinase</fullName>
        <ecNumber evidence="3">2.7.11.1</ecNumber>
    </recommendedName>
</protein>
<keyword evidence="11 15" id="KW-0067">ATP-binding</keyword>
<comment type="catalytic activity">
    <reaction evidence="14">
        <text>L-seryl-[protein] + ATP = O-phospho-L-seryl-[protein] + ADP + H(+)</text>
        <dbReference type="Rhea" id="RHEA:17989"/>
        <dbReference type="Rhea" id="RHEA-COMP:9863"/>
        <dbReference type="Rhea" id="RHEA-COMP:11604"/>
        <dbReference type="ChEBI" id="CHEBI:15378"/>
        <dbReference type="ChEBI" id="CHEBI:29999"/>
        <dbReference type="ChEBI" id="CHEBI:30616"/>
        <dbReference type="ChEBI" id="CHEBI:83421"/>
        <dbReference type="ChEBI" id="CHEBI:456216"/>
        <dbReference type="EC" id="2.7.11.1"/>
    </reaction>
</comment>
<feature type="binding site" evidence="15">
    <location>
        <position position="51"/>
    </location>
    <ligand>
        <name>ATP</name>
        <dbReference type="ChEBI" id="CHEBI:30616"/>
    </ligand>
</feature>
<dbReference type="CDD" id="cd14071">
    <property type="entry name" value="STKc_SIK"/>
    <property type="match status" value="1"/>
</dbReference>
<dbReference type="InterPro" id="IPR008271">
    <property type="entry name" value="Ser/Thr_kinase_AS"/>
</dbReference>
<keyword evidence="5" id="KW-0723">Serine/threonine-protein kinase</keyword>
<evidence type="ECO:0000256" key="1">
    <source>
        <dbReference type="ARBA" id="ARBA00001946"/>
    </source>
</evidence>
<dbReference type="InterPro" id="IPR015940">
    <property type="entry name" value="UBA"/>
</dbReference>
<comment type="catalytic activity">
    <reaction evidence="13">
        <text>L-threonyl-[protein] + ATP = O-phospho-L-threonyl-[protein] + ADP + H(+)</text>
        <dbReference type="Rhea" id="RHEA:46608"/>
        <dbReference type="Rhea" id="RHEA-COMP:11060"/>
        <dbReference type="Rhea" id="RHEA-COMP:11605"/>
        <dbReference type="ChEBI" id="CHEBI:15378"/>
        <dbReference type="ChEBI" id="CHEBI:30013"/>
        <dbReference type="ChEBI" id="CHEBI:30616"/>
        <dbReference type="ChEBI" id="CHEBI:61977"/>
        <dbReference type="ChEBI" id="CHEBI:456216"/>
        <dbReference type="EC" id="2.7.11.1"/>
    </reaction>
</comment>
<dbReference type="Pfam" id="PF00069">
    <property type="entry name" value="Pkinase"/>
    <property type="match status" value="1"/>
</dbReference>
<keyword evidence="9 15" id="KW-0547">Nucleotide-binding</keyword>
<evidence type="ECO:0000256" key="14">
    <source>
        <dbReference type="ARBA" id="ARBA00048679"/>
    </source>
</evidence>
<evidence type="ECO:0000256" key="16">
    <source>
        <dbReference type="SAM" id="MobiDB-lite"/>
    </source>
</evidence>
<evidence type="ECO:0000256" key="10">
    <source>
        <dbReference type="ARBA" id="ARBA00022777"/>
    </source>
</evidence>
<dbReference type="OMA" id="ECMDTSE"/>
<dbReference type="FunFam" id="1.10.510.10:FF:000154">
    <property type="entry name" value="Serine/threonine-protein kinase SIK2"/>
    <property type="match status" value="1"/>
</dbReference>
<sequence length="895" mass="101571">MVVMATETQGKPRRVHIRVGFYDIDKTIGKGNFAVVKLAKHRITKSQVAIKIIDKSRLDEANLQKVYREVAIMKMLHNPHIIKLYQVMETKSMLYLVSEYASNGEMFDYLANHGRMTEKEARKKFWQIINAVQYCHQRRVVHRDLKAENLLLDANMNIKIADFGFSNFFTPGDQLATWCGSPPYAAPEVFEGQRYSGPQLDIWSLGVVLYVLVCGALPFDANTLPQLKERVLAGRFRIPFFMSTECEQLIRKMLVIDPAKRYTIEQIKNHKWMQMEGGEPSPVTSPVSDIPKPVGEFNEQALRLMQSLGIDQQRTIESLRRDAYDHYTAIYYLLVERLKLHRCSFPVEGRVDSRSRRPSSISDHAILRTQVIGTGSHMPHVVPGSQQSRSPIRQHSLGSHPTQQQQQQQILGFRPVQPAPQPTGVKPEAAHAALQRKRKEPIMQQSPCIFNEGDVVSVPQVVSGTLLEPLPRMTFRKVRSMSPNHMVVTSIDEGVEVDMPESEGEMDKTPTEQLMAQRRHTLGETFELPPSMEPTLSDFGIEPQDLSASFDSQEEMEIAQISQGFAQGLGQGMFQLGSGSQCNSPDLSPTVQEQHVIGGQPVNQGMTETLLRTGSQSPTSFREGRRASDGLLLQESFNRQHKNLPRTQGMSELHARLDQQQGSDFTDCKIIAEHAKQQQMQQHHQQQQTRLLQHMDSVQSTDSGSYSQCQVGQQPVTWRRFPAQVQQNQRQNHFQAMKQTMHTEPAQGTGCSFDELSRGVTPARSLQHHLMQQRLMQKRQQLHKQSQLSQQFQQLHLERQPSFDGRPPPPNRADSYKQAQQHPVLPQFSMKEEPIRSVTPPGTFSQESSHHSNRDASKLHFGLPMTHHSFDNSQFECMDTSEGPTNQSGFSYTPC</sequence>
<dbReference type="PANTHER" id="PTHR24346">
    <property type="entry name" value="MAP/MICROTUBULE AFFINITY-REGULATING KINASE"/>
    <property type="match status" value="1"/>
</dbReference>
<evidence type="ECO:0000256" key="2">
    <source>
        <dbReference type="ARBA" id="ARBA00004496"/>
    </source>
</evidence>
<dbReference type="AlphaFoldDB" id="A0A914AFC0"/>
<dbReference type="GO" id="GO:0000226">
    <property type="term" value="P:microtubule cytoskeleton organization"/>
    <property type="evidence" value="ECO:0007669"/>
    <property type="project" value="TreeGrafter"/>
</dbReference>
<dbReference type="SUPFAM" id="SSF56112">
    <property type="entry name" value="Protein kinase-like (PK-like)"/>
    <property type="match status" value="1"/>
</dbReference>
<dbReference type="GO" id="GO:0046872">
    <property type="term" value="F:metal ion binding"/>
    <property type="evidence" value="ECO:0007669"/>
    <property type="project" value="UniProtKB-KW"/>
</dbReference>
<evidence type="ECO:0000256" key="4">
    <source>
        <dbReference type="ARBA" id="ARBA00022490"/>
    </source>
</evidence>
<feature type="compositionally biased region" description="Polar residues" evidence="16">
    <location>
        <begin position="384"/>
        <end position="402"/>
    </location>
</feature>
<dbReference type="SMART" id="SM00220">
    <property type="entry name" value="S_TKc"/>
    <property type="match status" value="1"/>
</dbReference>
<dbReference type="PROSITE" id="PS50030">
    <property type="entry name" value="UBA"/>
    <property type="match status" value="1"/>
</dbReference>
<dbReference type="OrthoDB" id="193931at2759"/>
<keyword evidence="10" id="KW-0418">Kinase</keyword>
<evidence type="ECO:0000256" key="3">
    <source>
        <dbReference type="ARBA" id="ARBA00012513"/>
    </source>
</evidence>
<feature type="region of interest" description="Disordered" evidence="16">
    <location>
        <begin position="374"/>
        <end position="439"/>
    </location>
</feature>
<keyword evidence="7" id="KW-0808">Transferase</keyword>
<organism evidence="19 20">
    <name type="scientific">Patiria miniata</name>
    <name type="common">Bat star</name>
    <name type="synonym">Asterina miniata</name>
    <dbReference type="NCBI Taxonomy" id="46514"/>
    <lineage>
        <taxon>Eukaryota</taxon>
        <taxon>Metazoa</taxon>
        <taxon>Echinodermata</taxon>
        <taxon>Eleutherozoa</taxon>
        <taxon>Asterozoa</taxon>
        <taxon>Asteroidea</taxon>
        <taxon>Valvatacea</taxon>
        <taxon>Valvatida</taxon>
        <taxon>Asterinidae</taxon>
        <taxon>Patiria</taxon>
    </lineage>
</organism>
<evidence type="ECO:0000313" key="20">
    <source>
        <dbReference type="Proteomes" id="UP000887568"/>
    </source>
</evidence>
<evidence type="ECO:0000256" key="12">
    <source>
        <dbReference type="ARBA" id="ARBA00022842"/>
    </source>
</evidence>
<evidence type="ECO:0000313" key="19">
    <source>
        <dbReference type="EnsemblMetazoa" id="XP_038062418.1"/>
    </source>
</evidence>
<dbReference type="GeneID" id="119732904"/>
<dbReference type="InterPro" id="IPR017441">
    <property type="entry name" value="Protein_kinase_ATP_BS"/>
</dbReference>
<dbReference type="EnsemblMetazoa" id="XM_038206490.1">
    <property type="protein sequence ID" value="XP_038062418.1"/>
    <property type="gene ID" value="LOC119732904"/>
</dbReference>
<feature type="region of interest" description="Disordered" evidence="16">
    <location>
        <begin position="825"/>
        <end position="857"/>
    </location>
</feature>
<evidence type="ECO:0000256" key="6">
    <source>
        <dbReference type="ARBA" id="ARBA00022553"/>
    </source>
</evidence>
<dbReference type="InterPro" id="IPR000719">
    <property type="entry name" value="Prot_kinase_dom"/>
</dbReference>
<evidence type="ECO:0000256" key="11">
    <source>
        <dbReference type="ARBA" id="ARBA00022840"/>
    </source>
</evidence>
<feature type="compositionally biased region" description="Basic and acidic residues" evidence="16">
    <location>
        <begin position="848"/>
        <end position="857"/>
    </location>
</feature>
<dbReference type="GO" id="GO:0035556">
    <property type="term" value="P:intracellular signal transduction"/>
    <property type="evidence" value="ECO:0007669"/>
    <property type="project" value="TreeGrafter"/>
</dbReference>
<dbReference type="Proteomes" id="UP000887568">
    <property type="component" value="Unplaced"/>
</dbReference>
<dbReference type="InterPro" id="IPR057380">
    <property type="entry name" value="UBA_SIK1/2/3"/>
</dbReference>
<evidence type="ECO:0000256" key="15">
    <source>
        <dbReference type="PROSITE-ProRule" id="PRU10141"/>
    </source>
</evidence>
<dbReference type="PANTHER" id="PTHR24346:SF74">
    <property type="entry name" value="PROTEIN KINASE DOMAIN-CONTAINING PROTEIN"/>
    <property type="match status" value="1"/>
</dbReference>
<name>A0A914AFC0_PATMI</name>
<dbReference type="RefSeq" id="XP_038062418.1">
    <property type="nucleotide sequence ID" value="XM_038206490.1"/>
</dbReference>
<keyword evidence="4" id="KW-0963">Cytoplasm</keyword>
<accession>A0A914AFC0</accession>
<comment type="cofactor">
    <cofactor evidence="1">
        <name>Mg(2+)</name>
        <dbReference type="ChEBI" id="CHEBI:18420"/>
    </cofactor>
</comment>
<dbReference type="GO" id="GO:0005524">
    <property type="term" value="F:ATP binding"/>
    <property type="evidence" value="ECO:0007669"/>
    <property type="project" value="UniProtKB-UniRule"/>
</dbReference>
<dbReference type="InterPro" id="IPR011009">
    <property type="entry name" value="Kinase-like_dom_sf"/>
</dbReference>
<comment type="subcellular location">
    <subcellularLocation>
        <location evidence="2">Cytoplasm</location>
    </subcellularLocation>
</comment>
<keyword evidence="6" id="KW-0597">Phosphoprotein</keyword>
<dbReference type="InterPro" id="IPR034672">
    <property type="entry name" value="SIK"/>
</dbReference>
<evidence type="ECO:0000259" key="18">
    <source>
        <dbReference type="PROSITE" id="PS50030"/>
    </source>
</evidence>
<dbReference type="GO" id="GO:0050321">
    <property type="term" value="F:tau-protein kinase activity"/>
    <property type="evidence" value="ECO:0007669"/>
    <property type="project" value="TreeGrafter"/>
</dbReference>
<dbReference type="GO" id="GO:0005737">
    <property type="term" value="C:cytoplasm"/>
    <property type="evidence" value="ECO:0007669"/>
    <property type="project" value="UniProtKB-SubCell"/>
</dbReference>
<evidence type="ECO:0000256" key="8">
    <source>
        <dbReference type="ARBA" id="ARBA00022723"/>
    </source>
</evidence>
<dbReference type="Pfam" id="PF23312">
    <property type="entry name" value="UBA_SIK3"/>
    <property type="match status" value="1"/>
</dbReference>
<dbReference type="PROSITE" id="PS50011">
    <property type="entry name" value="PROTEIN_KINASE_DOM"/>
    <property type="match status" value="1"/>
</dbReference>
<keyword evidence="8" id="KW-0479">Metal-binding</keyword>
<evidence type="ECO:0000256" key="13">
    <source>
        <dbReference type="ARBA" id="ARBA00047899"/>
    </source>
</evidence>
<evidence type="ECO:0000259" key="17">
    <source>
        <dbReference type="PROSITE" id="PS50011"/>
    </source>
</evidence>
<keyword evidence="20" id="KW-1185">Reference proteome</keyword>
<dbReference type="Gene3D" id="1.10.510.10">
    <property type="entry name" value="Transferase(Phosphotransferase) domain 1"/>
    <property type="match status" value="1"/>
</dbReference>
<dbReference type="FunFam" id="3.30.200.20:FF:000003">
    <property type="entry name" value="Non-specific serine/threonine protein kinase"/>
    <property type="match status" value="1"/>
</dbReference>
<keyword evidence="12" id="KW-0460">Magnesium</keyword>
<dbReference type="EC" id="2.7.11.1" evidence="3"/>